<dbReference type="CDD" id="cd01846">
    <property type="entry name" value="fatty_acyltransferase_like"/>
    <property type="match status" value="1"/>
</dbReference>
<evidence type="ECO:0000256" key="2">
    <source>
        <dbReference type="SAM" id="SignalP"/>
    </source>
</evidence>
<name>A0A9P9DYR1_9HYPO</name>
<dbReference type="PANTHER" id="PTHR45648">
    <property type="entry name" value="GDSL LIPASE/ACYLHYDROLASE FAMILY PROTEIN (AFU_ORTHOLOGUE AFUA_4G14700)"/>
    <property type="match status" value="1"/>
</dbReference>
<gene>
    <name evidence="3" type="ORF">EDB81DRAFT_906540</name>
</gene>
<keyword evidence="2" id="KW-0732">Signal</keyword>
<dbReference type="GO" id="GO:0016788">
    <property type="term" value="F:hydrolase activity, acting on ester bonds"/>
    <property type="evidence" value="ECO:0007669"/>
    <property type="project" value="InterPro"/>
</dbReference>
<reference evidence="3" key="1">
    <citation type="journal article" date="2021" name="Nat. Commun.">
        <title>Genetic determinants of endophytism in the Arabidopsis root mycobiome.</title>
        <authorList>
            <person name="Mesny F."/>
            <person name="Miyauchi S."/>
            <person name="Thiergart T."/>
            <person name="Pickel B."/>
            <person name="Atanasova L."/>
            <person name="Karlsson M."/>
            <person name="Huettel B."/>
            <person name="Barry K.W."/>
            <person name="Haridas S."/>
            <person name="Chen C."/>
            <person name="Bauer D."/>
            <person name="Andreopoulos W."/>
            <person name="Pangilinan J."/>
            <person name="LaButti K."/>
            <person name="Riley R."/>
            <person name="Lipzen A."/>
            <person name="Clum A."/>
            <person name="Drula E."/>
            <person name="Henrissat B."/>
            <person name="Kohler A."/>
            <person name="Grigoriev I.V."/>
            <person name="Martin F.M."/>
            <person name="Hacquard S."/>
        </authorList>
    </citation>
    <scope>NUCLEOTIDE SEQUENCE</scope>
    <source>
        <strain evidence="3">MPI-CAGE-AT-0147</strain>
    </source>
</reference>
<evidence type="ECO:0000256" key="1">
    <source>
        <dbReference type="ARBA" id="ARBA00022801"/>
    </source>
</evidence>
<feature type="chain" id="PRO_5040106027" evidence="2">
    <location>
        <begin position="24"/>
        <end position="318"/>
    </location>
</feature>
<keyword evidence="1" id="KW-0378">Hydrolase</keyword>
<dbReference type="Pfam" id="PF00657">
    <property type="entry name" value="Lipase_GDSL"/>
    <property type="match status" value="1"/>
</dbReference>
<dbReference type="PANTHER" id="PTHR45648:SF22">
    <property type="entry name" value="GDSL LIPASE_ACYLHYDROLASE FAMILY PROTEIN (AFU_ORTHOLOGUE AFUA_4G14700)"/>
    <property type="match status" value="1"/>
</dbReference>
<protein>
    <submittedName>
        <fullName evidence="3">GDSL lipase/esterase</fullName>
    </submittedName>
</protein>
<comment type="caution">
    <text evidence="3">The sequence shown here is derived from an EMBL/GenBank/DDBJ whole genome shotgun (WGS) entry which is preliminary data.</text>
</comment>
<dbReference type="EMBL" id="JAGMUV010000018">
    <property type="protein sequence ID" value="KAH7128865.1"/>
    <property type="molecule type" value="Genomic_DNA"/>
</dbReference>
<proteinExistence type="predicted"/>
<dbReference type="InterPro" id="IPR051058">
    <property type="entry name" value="GDSL_Est/Lipase"/>
</dbReference>
<evidence type="ECO:0000313" key="3">
    <source>
        <dbReference type="EMBL" id="KAH7128865.1"/>
    </source>
</evidence>
<dbReference type="AlphaFoldDB" id="A0A9P9DYR1"/>
<dbReference type="InterPro" id="IPR001087">
    <property type="entry name" value="GDSL"/>
</dbReference>
<dbReference type="Gene3D" id="3.40.50.1110">
    <property type="entry name" value="SGNH hydrolase"/>
    <property type="match status" value="1"/>
</dbReference>
<evidence type="ECO:0000313" key="4">
    <source>
        <dbReference type="Proteomes" id="UP000738349"/>
    </source>
</evidence>
<keyword evidence="4" id="KW-1185">Reference proteome</keyword>
<dbReference type="Proteomes" id="UP000738349">
    <property type="component" value="Unassembled WGS sequence"/>
</dbReference>
<dbReference type="SUPFAM" id="SSF52266">
    <property type="entry name" value="SGNH hydrolase"/>
    <property type="match status" value="1"/>
</dbReference>
<dbReference type="OrthoDB" id="1600564at2759"/>
<accession>A0A9P9DYR1</accession>
<organism evidence="3 4">
    <name type="scientific">Dactylonectria macrodidyma</name>
    <dbReference type="NCBI Taxonomy" id="307937"/>
    <lineage>
        <taxon>Eukaryota</taxon>
        <taxon>Fungi</taxon>
        <taxon>Dikarya</taxon>
        <taxon>Ascomycota</taxon>
        <taxon>Pezizomycotina</taxon>
        <taxon>Sordariomycetes</taxon>
        <taxon>Hypocreomycetidae</taxon>
        <taxon>Hypocreales</taxon>
        <taxon>Nectriaceae</taxon>
        <taxon>Dactylonectria</taxon>
    </lineage>
</organism>
<dbReference type="InterPro" id="IPR036514">
    <property type="entry name" value="SGNH_hydro_sf"/>
</dbReference>
<feature type="signal peptide" evidence="2">
    <location>
        <begin position="1"/>
        <end position="23"/>
    </location>
</feature>
<sequence length="318" mass="35712">MALRIIINYGIAVLLAFVTLTNATPFGRYSTLFSFGDSYTRTGFNISGTQPSSANPFGNPIFPGPTSANGKNWIQYLTVAYNDSELLTYNFAYSGATVDKSLVPCNVDLTSQVVNRFLPHYTGDKASWNPDRTLFLIWIGINDVIRSYETGNSTEELHPAIFNAYSDLLGQLYGVGARHFILLNVPPLERTPRTLEASDVEERSPLEKAAVQDWNRRLRALSGDLKKRHAGLRATVYNIHGLFNRVLDNPQQFAATSIYKSTSWCTAYKNGTPKPNTKYDACEYAADEYMYRDDLHPTSPVHELVAQKLKTYFNKVHI</sequence>